<dbReference type="PRINTS" id="PR00149">
    <property type="entry name" value="FUMRATELYASE"/>
</dbReference>
<evidence type="ECO:0000256" key="2">
    <source>
        <dbReference type="NCBIfam" id="TIGR00928"/>
    </source>
</evidence>
<dbReference type="Pfam" id="PF10397">
    <property type="entry name" value="ADSL_C"/>
    <property type="match status" value="1"/>
</dbReference>
<keyword evidence="1 3" id="KW-0456">Lyase</keyword>
<dbReference type="PANTHER" id="PTHR43172">
    <property type="entry name" value="ADENYLOSUCCINATE LYASE"/>
    <property type="match status" value="1"/>
</dbReference>
<evidence type="ECO:0000256" key="1">
    <source>
        <dbReference type="ARBA" id="ARBA00023239"/>
    </source>
</evidence>
<evidence type="ECO:0000259" key="4">
    <source>
        <dbReference type="SMART" id="SM00998"/>
    </source>
</evidence>
<dbReference type="InterPro" id="IPR008948">
    <property type="entry name" value="L-Aspartase-like"/>
</dbReference>
<protein>
    <recommendedName>
        <fullName evidence="2 3">Adenylosuccinate lyase</fullName>
        <shortName evidence="3">ASL</shortName>
        <ecNumber evidence="2 3">4.3.2.2</ecNumber>
    </recommendedName>
    <alternativeName>
        <fullName evidence="3">Adenylosuccinase</fullName>
    </alternativeName>
</protein>
<dbReference type="PANTHER" id="PTHR43172:SF1">
    <property type="entry name" value="ADENYLOSUCCINATE LYASE"/>
    <property type="match status" value="1"/>
</dbReference>
<dbReference type="Gene3D" id="1.10.40.30">
    <property type="entry name" value="Fumarase/aspartase (C-terminal domain)"/>
    <property type="match status" value="1"/>
</dbReference>
<dbReference type="InterPro" id="IPR019468">
    <property type="entry name" value="AdenyloSucc_lyase_C"/>
</dbReference>
<dbReference type="FunFam" id="1.10.40.30:FF:000006">
    <property type="entry name" value="Adenylosuccinate lyase"/>
    <property type="match status" value="1"/>
</dbReference>
<dbReference type="GO" id="GO:0006189">
    <property type="term" value="P:'de novo' IMP biosynthetic process"/>
    <property type="evidence" value="ECO:0007669"/>
    <property type="project" value="UniProtKB-UniPathway"/>
</dbReference>
<dbReference type="PROSITE" id="PS00163">
    <property type="entry name" value="FUMARATE_LYASES"/>
    <property type="match status" value="1"/>
</dbReference>
<gene>
    <name evidence="5" type="ORF">EF294_12600</name>
</gene>
<dbReference type="GO" id="GO:0044208">
    <property type="term" value="P:'de novo' AMP biosynthetic process"/>
    <property type="evidence" value="ECO:0007669"/>
    <property type="project" value="UniProtKB-UniPathway"/>
</dbReference>
<dbReference type="GO" id="GO:0004018">
    <property type="term" value="F:N6-(1,2-dicarboxyethyl)AMP AMP-lyase (fumarate-forming) activity"/>
    <property type="evidence" value="ECO:0007669"/>
    <property type="project" value="UniProtKB-UniRule"/>
</dbReference>
<dbReference type="Gene3D" id="1.10.275.60">
    <property type="match status" value="1"/>
</dbReference>
<dbReference type="SMART" id="SM00998">
    <property type="entry name" value="ADSL_C"/>
    <property type="match status" value="1"/>
</dbReference>
<feature type="domain" description="Adenylosuccinate lyase C-terminal" evidence="4">
    <location>
        <begin position="368"/>
        <end position="453"/>
    </location>
</feature>
<dbReference type="InterPro" id="IPR004769">
    <property type="entry name" value="Pur_lyase"/>
</dbReference>
<dbReference type="AlphaFoldDB" id="A0A3N4GLT5"/>
<dbReference type="UniPathway" id="UPA00074">
    <property type="reaction ID" value="UER00132"/>
</dbReference>
<keyword evidence="6" id="KW-1185">Reference proteome</keyword>
<dbReference type="Pfam" id="PF00206">
    <property type="entry name" value="Lyase_1"/>
    <property type="match status" value="1"/>
</dbReference>
<sequence>MSKPAISNVLASRYASTDLVEIWSATNKIAAERRLWIAVLRVQRDLGIDVPDNAIDDYERVVDDIDLGSIAERERITRHDVKARIEEFNALAGHEQIHKGMTSRDLTENVEQLQILQSLRHVHAHGVAVLARLVERAAQYSSLVMAGRSHNVAAQATTLGKRFASAADELMIALTRLTELLDRYPLRGIKGPMGTSQDMLDLLGGDAGKLADLESRVAGHLGFSRSFTSVGQIYPRSLDHDVVSALVQVAAAPSSLAHTIRLMAGHELVTEGFQPGQVGSSAMPHKMNTRSCERVNGLAVVLRGYASMTAELAGAQWNEGDVFCSVVRRVALPDAFFAIDGLMETFLTVLAEFGAYPAVIANELDRYLPFLATTKVLMASVRAGVGRETAHEAIKENAVAVALAMREEGREPDLLDRLAADDRIPLDRAQLDALLDDKEAFVGAAGRQVADVIAAAEKIIAENPQAAAYIPAPIL</sequence>
<dbReference type="RefSeq" id="WP_123930259.1">
    <property type="nucleotide sequence ID" value="NZ_JBPSDP010000007.1"/>
</dbReference>
<dbReference type="InterPro" id="IPR020557">
    <property type="entry name" value="Fumarate_lyase_CS"/>
</dbReference>
<comment type="catalytic activity">
    <reaction evidence="3">
        <text>(2S)-2-[5-amino-1-(5-phospho-beta-D-ribosyl)imidazole-4-carboxamido]succinate = 5-amino-1-(5-phospho-beta-D-ribosyl)imidazole-4-carboxamide + fumarate</text>
        <dbReference type="Rhea" id="RHEA:23920"/>
        <dbReference type="ChEBI" id="CHEBI:29806"/>
        <dbReference type="ChEBI" id="CHEBI:58443"/>
        <dbReference type="ChEBI" id="CHEBI:58475"/>
        <dbReference type="EC" id="4.3.2.2"/>
    </reaction>
</comment>
<dbReference type="GO" id="GO:0005829">
    <property type="term" value="C:cytosol"/>
    <property type="evidence" value="ECO:0007669"/>
    <property type="project" value="TreeGrafter"/>
</dbReference>
<name>A0A3N4GLT5_9ACTN</name>
<dbReference type="InterPro" id="IPR000362">
    <property type="entry name" value="Fumarate_lyase_fam"/>
</dbReference>
<keyword evidence="3" id="KW-0658">Purine biosynthesis</keyword>
<comment type="caution">
    <text evidence="5">The sequence shown here is derived from an EMBL/GenBank/DDBJ whole genome shotgun (WGS) entry which is preliminary data.</text>
</comment>
<comment type="catalytic activity">
    <reaction evidence="3">
        <text>N(6)-(1,2-dicarboxyethyl)-AMP = fumarate + AMP</text>
        <dbReference type="Rhea" id="RHEA:16853"/>
        <dbReference type="ChEBI" id="CHEBI:29806"/>
        <dbReference type="ChEBI" id="CHEBI:57567"/>
        <dbReference type="ChEBI" id="CHEBI:456215"/>
        <dbReference type="EC" id="4.3.2.2"/>
    </reaction>
</comment>
<dbReference type="OrthoDB" id="9768878at2"/>
<dbReference type="EMBL" id="RKMH01000008">
    <property type="protein sequence ID" value="RPA60061.1"/>
    <property type="molecule type" value="Genomic_DNA"/>
</dbReference>
<evidence type="ECO:0000313" key="6">
    <source>
        <dbReference type="Proteomes" id="UP000267536"/>
    </source>
</evidence>
<dbReference type="EC" id="4.3.2.2" evidence="2 3"/>
<evidence type="ECO:0000256" key="3">
    <source>
        <dbReference type="RuleBase" id="RU361172"/>
    </source>
</evidence>
<comment type="pathway">
    <text evidence="3">Purine metabolism; IMP biosynthesis via de novo pathway; 5-amino-1-(5-phospho-D-ribosyl)imidazole-4-carboxamide from 5-amino-1-(5-phospho-D-ribosyl)imidazole-4-carboxylate: step 2/2.</text>
</comment>
<accession>A0A3N4GLT5</accession>
<organism evidence="5 6">
    <name type="scientific">Gordonia oryzae</name>
    <dbReference type="NCBI Taxonomy" id="2487349"/>
    <lineage>
        <taxon>Bacteria</taxon>
        <taxon>Bacillati</taxon>
        <taxon>Actinomycetota</taxon>
        <taxon>Actinomycetes</taxon>
        <taxon>Mycobacteriales</taxon>
        <taxon>Gordoniaceae</taxon>
        <taxon>Gordonia</taxon>
    </lineage>
</organism>
<comment type="pathway">
    <text evidence="3">Purine metabolism; AMP biosynthesis via de novo pathway; AMP from IMP: step 2/2.</text>
</comment>
<dbReference type="UniPathway" id="UPA00075">
    <property type="reaction ID" value="UER00336"/>
</dbReference>
<comment type="similarity">
    <text evidence="3">Belongs to the lyase 1 family. Adenylosuccinate lyase subfamily.</text>
</comment>
<evidence type="ECO:0000313" key="5">
    <source>
        <dbReference type="EMBL" id="RPA60061.1"/>
    </source>
</evidence>
<dbReference type="SUPFAM" id="SSF48557">
    <property type="entry name" value="L-aspartase-like"/>
    <property type="match status" value="1"/>
</dbReference>
<dbReference type="Proteomes" id="UP000267536">
    <property type="component" value="Unassembled WGS sequence"/>
</dbReference>
<dbReference type="InterPro" id="IPR022761">
    <property type="entry name" value="Fumarate_lyase_N"/>
</dbReference>
<dbReference type="Gene3D" id="1.20.200.10">
    <property type="entry name" value="Fumarase/aspartase (Central domain)"/>
    <property type="match status" value="1"/>
</dbReference>
<dbReference type="GO" id="GO:0070626">
    <property type="term" value="F:(S)-2-(5-amino-1-(5-phospho-D-ribosyl)imidazole-4-carboxamido) succinate lyase (fumarate-forming) activity"/>
    <property type="evidence" value="ECO:0007669"/>
    <property type="project" value="TreeGrafter"/>
</dbReference>
<reference evidence="5 6" key="1">
    <citation type="submission" date="2018-11" db="EMBL/GenBank/DDBJ databases">
        <title>Draft genome sequence of Gordonia sp. RS15-1S isolated from rice stems.</title>
        <authorList>
            <person name="Muangham S."/>
        </authorList>
    </citation>
    <scope>NUCLEOTIDE SEQUENCE [LARGE SCALE GENOMIC DNA]</scope>
    <source>
        <strain evidence="5 6">RS15-1S</strain>
    </source>
</reference>
<dbReference type="NCBIfam" id="TIGR00928">
    <property type="entry name" value="purB"/>
    <property type="match status" value="1"/>
</dbReference>
<proteinExistence type="inferred from homology"/>